<dbReference type="EMBL" id="WWNR01000017">
    <property type="protein sequence ID" value="MZQ91162.1"/>
    <property type="molecule type" value="Genomic_DNA"/>
</dbReference>
<dbReference type="AlphaFoldDB" id="A0A6L8VNU6"/>
<dbReference type="Proteomes" id="UP000477083">
    <property type="component" value="Unassembled WGS sequence"/>
</dbReference>
<sequence length="161" mass="17481">MTTHNFDQAVAGDARLQARFDGIFDMVRAAAADAGLSITADDLKSCPSVKLATFSEMGLNTADALTELRRLPHIGQQAHKVEVTRQLARGEGEIHAELARMNPYQRLNFGRELEAARAAERAATARKPASPSAEDEAKFLLMLRRLPPAERISAARAAGML</sequence>
<keyword evidence="2" id="KW-1185">Reference proteome</keyword>
<proteinExistence type="predicted"/>
<reference evidence="1 2" key="1">
    <citation type="submission" date="2020-01" db="EMBL/GenBank/DDBJ databases">
        <title>Frigidibacter albus SP32T (=CGMCC 1.13995T).</title>
        <authorList>
            <person name="Liao X."/>
        </authorList>
    </citation>
    <scope>NUCLEOTIDE SEQUENCE [LARGE SCALE GENOMIC DNA]</scope>
    <source>
        <strain evidence="1 2">SP32</strain>
    </source>
</reference>
<protein>
    <submittedName>
        <fullName evidence="1">Uncharacterized protein</fullName>
    </submittedName>
</protein>
<comment type="caution">
    <text evidence="1">The sequence shown here is derived from an EMBL/GenBank/DDBJ whole genome shotgun (WGS) entry which is preliminary data.</text>
</comment>
<name>A0A6L8VNU6_9RHOB</name>
<gene>
    <name evidence="1" type="ORF">GS660_18890</name>
</gene>
<accession>A0A6L8VNU6</accession>
<evidence type="ECO:0000313" key="2">
    <source>
        <dbReference type="Proteomes" id="UP000477083"/>
    </source>
</evidence>
<evidence type="ECO:0000313" key="1">
    <source>
        <dbReference type="EMBL" id="MZQ91162.1"/>
    </source>
</evidence>
<dbReference type="OrthoDB" id="9976144at2"/>
<dbReference type="RefSeq" id="WP_161348547.1">
    <property type="nucleotide sequence ID" value="NZ_BMGW01000017.1"/>
</dbReference>
<organism evidence="1 2">
    <name type="scientific">Frigidibacter albus</name>
    <dbReference type="NCBI Taxonomy" id="1465486"/>
    <lineage>
        <taxon>Bacteria</taxon>
        <taxon>Pseudomonadati</taxon>
        <taxon>Pseudomonadota</taxon>
        <taxon>Alphaproteobacteria</taxon>
        <taxon>Rhodobacterales</taxon>
        <taxon>Paracoccaceae</taxon>
        <taxon>Frigidibacter</taxon>
    </lineage>
</organism>